<keyword evidence="10" id="KW-1185">Reference proteome</keyword>
<keyword evidence="3" id="KW-0805">Transcription regulation</keyword>
<dbReference type="KEGG" id="trg:TRUGW13939_06121"/>
<sequence>MSSKSKKRSNDYQSDDGFVASDSDAGGRSKRAKTSKASKTSNPASSSKTDANGDTYWDISNSRRVTISNFRGKTLVSIREYYEKDGQELPGKKGISLPIDQFNALISHLPDIEGVLSQKGVAIPRPSYDGAAATEERESPRTGKKNIDATSEEEEEEDEED</sequence>
<evidence type="ECO:0000259" key="8">
    <source>
        <dbReference type="Pfam" id="PF02229"/>
    </source>
</evidence>
<evidence type="ECO:0000256" key="7">
    <source>
        <dbReference type="SAM" id="MobiDB-lite"/>
    </source>
</evidence>
<dbReference type="GO" id="GO:0060261">
    <property type="term" value="P:positive regulation of transcription initiation by RNA polymerase II"/>
    <property type="evidence" value="ECO:0007669"/>
    <property type="project" value="InterPro"/>
</dbReference>
<accession>A0A7H8QY33</accession>
<dbReference type="SUPFAM" id="SSF54447">
    <property type="entry name" value="ssDNA-binding transcriptional regulator domain"/>
    <property type="match status" value="1"/>
</dbReference>
<evidence type="ECO:0000256" key="5">
    <source>
        <dbReference type="ARBA" id="ARBA00023163"/>
    </source>
</evidence>
<evidence type="ECO:0000313" key="10">
    <source>
        <dbReference type="Proteomes" id="UP000509510"/>
    </source>
</evidence>
<dbReference type="PANTHER" id="PTHR13215">
    <property type="entry name" value="RNA POLYMERASE II TRANSCRIPTIONAL COACTIVATOR"/>
    <property type="match status" value="1"/>
</dbReference>
<dbReference type="InterPro" id="IPR003173">
    <property type="entry name" value="PC4_C"/>
</dbReference>
<dbReference type="InterPro" id="IPR009044">
    <property type="entry name" value="ssDNA-bd_transcriptional_reg"/>
</dbReference>
<feature type="compositionally biased region" description="Acidic residues" evidence="7">
    <location>
        <begin position="150"/>
        <end position="161"/>
    </location>
</feature>
<dbReference type="OrthoDB" id="2505440at2759"/>
<comment type="similarity">
    <text evidence="2">Belongs to the transcriptional coactivator PC4 family.</text>
</comment>
<keyword evidence="4" id="KW-0238">DNA-binding</keyword>
<evidence type="ECO:0000256" key="4">
    <source>
        <dbReference type="ARBA" id="ARBA00023125"/>
    </source>
</evidence>
<evidence type="ECO:0000256" key="6">
    <source>
        <dbReference type="ARBA" id="ARBA00023242"/>
    </source>
</evidence>
<feature type="region of interest" description="Disordered" evidence="7">
    <location>
        <begin position="121"/>
        <end position="161"/>
    </location>
</feature>
<reference evidence="10" key="1">
    <citation type="submission" date="2020-06" db="EMBL/GenBank/DDBJ databases">
        <title>A chromosome-scale genome assembly of Talaromyces rugulosus W13939.</title>
        <authorList>
            <person name="Wang B."/>
            <person name="Guo L."/>
            <person name="Ye K."/>
            <person name="Wang L."/>
        </authorList>
    </citation>
    <scope>NUCLEOTIDE SEQUENCE [LARGE SCALE GENOMIC DNA]</scope>
    <source>
        <strain evidence="10">W13939</strain>
    </source>
</reference>
<dbReference type="GO" id="GO:0003677">
    <property type="term" value="F:DNA binding"/>
    <property type="evidence" value="ECO:0007669"/>
    <property type="project" value="UniProtKB-KW"/>
</dbReference>
<comment type="subcellular location">
    <subcellularLocation>
        <location evidence="1">Nucleus</location>
    </subcellularLocation>
</comment>
<dbReference type="GO" id="GO:0003713">
    <property type="term" value="F:transcription coactivator activity"/>
    <property type="evidence" value="ECO:0007669"/>
    <property type="project" value="InterPro"/>
</dbReference>
<feature type="compositionally biased region" description="Low complexity" evidence="7">
    <location>
        <begin position="37"/>
        <end position="49"/>
    </location>
</feature>
<feature type="compositionally biased region" description="Basic and acidic residues" evidence="7">
    <location>
        <begin position="134"/>
        <end position="147"/>
    </location>
</feature>
<protein>
    <recommendedName>
        <fullName evidence="8">Transcriptional coactivator p15 (PC4) C-terminal domain-containing protein</fullName>
    </recommendedName>
</protein>
<evidence type="ECO:0000256" key="1">
    <source>
        <dbReference type="ARBA" id="ARBA00004123"/>
    </source>
</evidence>
<evidence type="ECO:0000256" key="2">
    <source>
        <dbReference type="ARBA" id="ARBA00009001"/>
    </source>
</evidence>
<dbReference type="GeneID" id="55993617"/>
<evidence type="ECO:0000313" key="9">
    <source>
        <dbReference type="EMBL" id="QKX58992.1"/>
    </source>
</evidence>
<gene>
    <name evidence="9" type="ORF">TRUGW13939_06121</name>
</gene>
<keyword evidence="5" id="KW-0804">Transcription</keyword>
<name>A0A7H8QY33_TALRU</name>
<dbReference type="Gene3D" id="2.30.31.10">
    <property type="entry name" value="Transcriptional Coactivator Pc4, Chain A"/>
    <property type="match status" value="1"/>
</dbReference>
<proteinExistence type="inferred from homology"/>
<dbReference type="InterPro" id="IPR045125">
    <property type="entry name" value="Sub1/Tcp4-like"/>
</dbReference>
<dbReference type="Pfam" id="PF02229">
    <property type="entry name" value="PC4"/>
    <property type="match status" value="1"/>
</dbReference>
<feature type="region of interest" description="Disordered" evidence="7">
    <location>
        <begin position="1"/>
        <end position="58"/>
    </location>
</feature>
<organism evidence="9 10">
    <name type="scientific">Talaromyces rugulosus</name>
    <name type="common">Penicillium rugulosum</name>
    <dbReference type="NCBI Taxonomy" id="121627"/>
    <lineage>
        <taxon>Eukaryota</taxon>
        <taxon>Fungi</taxon>
        <taxon>Dikarya</taxon>
        <taxon>Ascomycota</taxon>
        <taxon>Pezizomycotina</taxon>
        <taxon>Eurotiomycetes</taxon>
        <taxon>Eurotiomycetidae</taxon>
        <taxon>Eurotiales</taxon>
        <taxon>Trichocomaceae</taxon>
        <taxon>Talaromyces</taxon>
        <taxon>Talaromyces sect. Islandici</taxon>
    </lineage>
</organism>
<evidence type="ECO:0000256" key="3">
    <source>
        <dbReference type="ARBA" id="ARBA00023015"/>
    </source>
</evidence>
<feature type="domain" description="Transcriptional coactivator p15 (PC4) C-terminal" evidence="8">
    <location>
        <begin position="57"/>
        <end position="108"/>
    </location>
</feature>
<dbReference type="EMBL" id="CP055900">
    <property type="protein sequence ID" value="QKX58992.1"/>
    <property type="molecule type" value="Genomic_DNA"/>
</dbReference>
<keyword evidence="6" id="KW-0539">Nucleus</keyword>
<dbReference type="GO" id="GO:0005634">
    <property type="term" value="C:nucleus"/>
    <property type="evidence" value="ECO:0007669"/>
    <property type="project" value="UniProtKB-SubCell"/>
</dbReference>
<dbReference type="Proteomes" id="UP000509510">
    <property type="component" value="Chromosome III"/>
</dbReference>
<dbReference type="RefSeq" id="XP_035345170.1">
    <property type="nucleotide sequence ID" value="XM_035489277.1"/>
</dbReference>
<dbReference type="AlphaFoldDB" id="A0A7H8QY33"/>